<keyword evidence="1" id="KW-0812">Transmembrane</keyword>
<accession>A0A537IRL6</accession>
<dbReference type="EMBL" id="VBAP01000061">
    <property type="protein sequence ID" value="TMI73907.1"/>
    <property type="molecule type" value="Genomic_DNA"/>
</dbReference>
<sequence>MSGLQPILARYQGGDWRVSARQLATTGALFVLAWYLAYRSLEVSYWLTLALALPAAGLLVRLFIIQHDCGHGSFFPSPRWNEAVGRVLGVVTLTPYRYWRRFHAMHHATSGKLERRGFYDIVTFTVREYVALPGWRRVAYRVYRNPVFLFAVAPAVLYVVLYRIPFLAPRAWTAERRSILGTDVALAAVVGVLVATIGVRPFLLVQAPVTVIASAAGMWLFYVQHQFEDTYWERAGHWDFTRASLAGSSYYALPAWLQWFTGHIGLHHIHHLNTRIPNYRLQACLDEHPELPAARLTLRDGFRCARLKLWDEDRMKLVTFPKA</sequence>
<dbReference type="PANTHER" id="PTHR19353:SF73">
    <property type="entry name" value="FATTY ACID DESATURASE"/>
    <property type="match status" value="1"/>
</dbReference>
<feature type="transmembrane region" description="Helical" evidence="1">
    <location>
        <begin position="147"/>
        <end position="166"/>
    </location>
</feature>
<dbReference type="GO" id="GO:0016717">
    <property type="term" value="F:oxidoreductase activity, acting on paired donors, with oxidation of a pair of donors resulting in the reduction of molecular oxygen to two molecules of water"/>
    <property type="evidence" value="ECO:0007669"/>
    <property type="project" value="TreeGrafter"/>
</dbReference>
<evidence type="ECO:0000256" key="1">
    <source>
        <dbReference type="SAM" id="Phobius"/>
    </source>
</evidence>
<dbReference type="PANTHER" id="PTHR19353">
    <property type="entry name" value="FATTY ACID DESATURASE 2"/>
    <property type="match status" value="1"/>
</dbReference>
<feature type="domain" description="Fatty acid desaturase" evidence="2">
    <location>
        <begin position="46"/>
        <end position="296"/>
    </location>
</feature>
<feature type="transmembrane region" description="Helical" evidence="1">
    <location>
        <begin position="203"/>
        <end position="223"/>
    </location>
</feature>
<keyword evidence="1" id="KW-1133">Transmembrane helix</keyword>
<dbReference type="GO" id="GO:0006629">
    <property type="term" value="P:lipid metabolic process"/>
    <property type="evidence" value="ECO:0007669"/>
    <property type="project" value="InterPro"/>
</dbReference>
<feature type="transmembrane region" description="Helical" evidence="1">
    <location>
        <begin position="43"/>
        <end position="64"/>
    </location>
</feature>
<dbReference type="GO" id="GO:0016020">
    <property type="term" value="C:membrane"/>
    <property type="evidence" value="ECO:0007669"/>
    <property type="project" value="TreeGrafter"/>
</dbReference>
<gene>
    <name evidence="3" type="ORF">E6H05_08605</name>
</gene>
<evidence type="ECO:0000313" key="4">
    <source>
        <dbReference type="Proteomes" id="UP000318834"/>
    </source>
</evidence>
<proteinExistence type="predicted"/>
<dbReference type="Pfam" id="PF00487">
    <property type="entry name" value="FA_desaturase"/>
    <property type="match status" value="1"/>
</dbReference>
<comment type="caution">
    <text evidence="3">The sequence shown here is derived from an EMBL/GenBank/DDBJ whole genome shotgun (WGS) entry which is preliminary data.</text>
</comment>
<keyword evidence="1" id="KW-0472">Membrane</keyword>
<evidence type="ECO:0000259" key="2">
    <source>
        <dbReference type="Pfam" id="PF00487"/>
    </source>
</evidence>
<reference evidence="3 4" key="1">
    <citation type="journal article" date="2019" name="Nat. Microbiol.">
        <title>Mediterranean grassland soil C-N compound turnover is dependent on rainfall and depth, and is mediated by genomically divergent microorganisms.</title>
        <authorList>
            <person name="Diamond S."/>
            <person name="Andeer P.F."/>
            <person name="Li Z."/>
            <person name="Crits-Christoph A."/>
            <person name="Burstein D."/>
            <person name="Anantharaman K."/>
            <person name="Lane K.R."/>
            <person name="Thomas B.C."/>
            <person name="Pan C."/>
            <person name="Northen T.R."/>
            <person name="Banfield J.F."/>
        </authorList>
    </citation>
    <scope>NUCLEOTIDE SEQUENCE [LARGE SCALE GENOMIC DNA]</scope>
    <source>
        <strain evidence="3">NP_8</strain>
    </source>
</reference>
<dbReference type="InterPro" id="IPR005804">
    <property type="entry name" value="FA_desaturase_dom"/>
</dbReference>
<feature type="transmembrane region" description="Helical" evidence="1">
    <location>
        <begin position="178"/>
        <end position="197"/>
    </location>
</feature>
<feature type="transmembrane region" description="Helical" evidence="1">
    <location>
        <begin position="20"/>
        <end position="37"/>
    </location>
</feature>
<dbReference type="AlphaFoldDB" id="A0A537IRL6"/>
<dbReference type="InterPro" id="IPR012171">
    <property type="entry name" value="Fatty_acid_desaturase"/>
</dbReference>
<dbReference type="Proteomes" id="UP000318834">
    <property type="component" value="Unassembled WGS sequence"/>
</dbReference>
<name>A0A537IRL6_9BACT</name>
<organism evidence="3 4">
    <name type="scientific">Candidatus Segetimicrobium genomatis</name>
    <dbReference type="NCBI Taxonomy" id="2569760"/>
    <lineage>
        <taxon>Bacteria</taxon>
        <taxon>Bacillati</taxon>
        <taxon>Candidatus Sysuimicrobiota</taxon>
        <taxon>Candidatus Sysuimicrobiia</taxon>
        <taxon>Candidatus Sysuimicrobiales</taxon>
        <taxon>Candidatus Segetimicrobiaceae</taxon>
        <taxon>Candidatus Segetimicrobium</taxon>
    </lineage>
</organism>
<evidence type="ECO:0000313" key="3">
    <source>
        <dbReference type="EMBL" id="TMI73907.1"/>
    </source>
</evidence>
<protein>
    <submittedName>
        <fullName evidence="3">Fatty acid desaturase</fullName>
    </submittedName>
</protein>